<feature type="compositionally biased region" description="Basic and acidic residues" evidence="1">
    <location>
        <begin position="81"/>
        <end position="92"/>
    </location>
</feature>
<feature type="compositionally biased region" description="Basic and acidic residues" evidence="1">
    <location>
        <begin position="39"/>
        <end position="48"/>
    </location>
</feature>
<dbReference type="Proteomes" id="UP001208771">
    <property type="component" value="Unassembled WGS sequence"/>
</dbReference>
<dbReference type="AlphaFoldDB" id="A0AAE3SX19"/>
<protein>
    <submittedName>
        <fullName evidence="2">Uncharacterized protein</fullName>
    </submittedName>
</protein>
<dbReference type="RefSeq" id="WP_306413511.1">
    <property type="nucleotide sequence ID" value="NZ_JANFPI010000016.1"/>
</dbReference>
<sequence length="92" mass="9890">MHGSIIITCALNAMPAAFQDIFVRPVTTADPGYLFPDDQYQRNRETSGRTESGAGGRATETKLDAAAQARGQKAFQPGHAEAGRIKQRAGRD</sequence>
<evidence type="ECO:0000313" key="3">
    <source>
        <dbReference type="Proteomes" id="UP001208771"/>
    </source>
</evidence>
<feature type="region of interest" description="Disordered" evidence="1">
    <location>
        <begin position="34"/>
        <end position="92"/>
    </location>
</feature>
<reference evidence="2" key="1">
    <citation type="submission" date="2022-07" db="EMBL/GenBank/DDBJ databases">
        <title>Ectorhizobium quercum gen.nov., sp. nov.</title>
        <authorList>
            <person name="Ma T."/>
            <person name="Li Y."/>
        </authorList>
    </citation>
    <scope>NUCLEOTIDE SEQUENCE</scope>
    <source>
        <strain evidence="2">BDR2-2</strain>
    </source>
</reference>
<evidence type="ECO:0000256" key="1">
    <source>
        <dbReference type="SAM" id="MobiDB-lite"/>
    </source>
</evidence>
<organism evidence="2 3">
    <name type="scientific">Ectorhizobium quercum</name>
    <dbReference type="NCBI Taxonomy" id="2965071"/>
    <lineage>
        <taxon>Bacteria</taxon>
        <taxon>Pseudomonadati</taxon>
        <taxon>Pseudomonadota</taxon>
        <taxon>Alphaproteobacteria</taxon>
        <taxon>Hyphomicrobiales</taxon>
        <taxon>Rhizobiaceae</taxon>
        <taxon>Ectorhizobium</taxon>
    </lineage>
</organism>
<proteinExistence type="predicted"/>
<keyword evidence="3" id="KW-1185">Reference proteome</keyword>
<evidence type="ECO:0000313" key="2">
    <source>
        <dbReference type="EMBL" id="MCX9000010.1"/>
    </source>
</evidence>
<comment type="caution">
    <text evidence="2">The sequence shown here is derived from an EMBL/GenBank/DDBJ whole genome shotgun (WGS) entry which is preliminary data.</text>
</comment>
<dbReference type="EMBL" id="JANFPI010000016">
    <property type="protein sequence ID" value="MCX9000010.1"/>
    <property type="molecule type" value="Genomic_DNA"/>
</dbReference>
<gene>
    <name evidence="2" type="ORF">NOF55_23195</name>
</gene>
<accession>A0AAE3SX19</accession>
<name>A0AAE3SX19_9HYPH</name>